<accession>A0A521G114</accession>
<dbReference type="Proteomes" id="UP000316238">
    <property type="component" value="Unassembled WGS sequence"/>
</dbReference>
<reference evidence="2" key="1">
    <citation type="submission" date="2017-07" db="EMBL/GenBank/DDBJ databases">
        <title>The cable genome - Insights into the physiology and evolution of filamentous bacteria capable of sulfide oxidation via long distance electron transfer.</title>
        <authorList>
            <person name="Thorup C."/>
            <person name="Bjerg J.T."/>
            <person name="Schreiber L."/>
            <person name="Nielsen L.P."/>
            <person name="Kjeldsen K.U."/>
            <person name="Boesen T."/>
            <person name="Boggild A."/>
            <person name="Meysman F."/>
            <person name="Geelhoed J."/>
            <person name="Schramm A."/>
        </authorList>
    </citation>
    <scope>NUCLEOTIDE SEQUENCE [LARGE SCALE GENOMIC DNA]</scope>
    <source>
        <strain evidence="2">GS</strain>
    </source>
</reference>
<proteinExistence type="predicted"/>
<dbReference type="EMBL" id="NQJD01000023">
    <property type="protein sequence ID" value="TAA74551.1"/>
    <property type="molecule type" value="Genomic_DNA"/>
</dbReference>
<feature type="transmembrane region" description="Helical" evidence="1">
    <location>
        <begin position="12"/>
        <end position="34"/>
    </location>
</feature>
<dbReference type="AlphaFoldDB" id="A0A521G114"/>
<name>A0A521G114_9BACT</name>
<comment type="caution">
    <text evidence="2">The sequence shown here is derived from an EMBL/GenBank/DDBJ whole genome shotgun (WGS) entry which is preliminary data.</text>
</comment>
<evidence type="ECO:0000313" key="2">
    <source>
        <dbReference type="EMBL" id="TAA74551.1"/>
    </source>
</evidence>
<keyword evidence="3" id="KW-1185">Reference proteome</keyword>
<keyword evidence="1" id="KW-0812">Transmembrane</keyword>
<gene>
    <name evidence="2" type="ORF">CDV28_12323</name>
</gene>
<sequence length="242" mass="28264">MRIFFTWIISNWSISLLIGSIAMLIVAGVALWAIRQGKYCCCCMTQEEFSIIFDQIRRNISIDREKTSYREVYQNELSKLPIGRILFNPPNTMKLGISERVEVRISRELYLNLRSNLKGSGFPQIEELKISELMKVRLSGDDFQIVPLNEAEQILGEKGFTEWVWDVVPLNRGRKVLHLHVTLRIRLPFGEEKKDHPVLDKEIYVQINPIYSSKLFVVKYWQWIASTLILPLAAWAWTVYSK</sequence>
<keyword evidence="1" id="KW-1133">Transmembrane helix</keyword>
<organism evidence="2 3">
    <name type="scientific">Candidatus Electronema aureum</name>
    <dbReference type="NCBI Taxonomy" id="2005002"/>
    <lineage>
        <taxon>Bacteria</taxon>
        <taxon>Pseudomonadati</taxon>
        <taxon>Thermodesulfobacteriota</taxon>
        <taxon>Desulfobulbia</taxon>
        <taxon>Desulfobulbales</taxon>
        <taxon>Desulfobulbaceae</taxon>
        <taxon>Candidatus Electronema</taxon>
    </lineage>
</organism>
<feature type="transmembrane region" description="Helical" evidence="1">
    <location>
        <begin position="220"/>
        <end position="240"/>
    </location>
</feature>
<protein>
    <submittedName>
        <fullName evidence="2">Uncharacterized protein</fullName>
    </submittedName>
</protein>
<keyword evidence="1" id="KW-0472">Membrane</keyword>
<evidence type="ECO:0000313" key="3">
    <source>
        <dbReference type="Proteomes" id="UP000316238"/>
    </source>
</evidence>
<evidence type="ECO:0000256" key="1">
    <source>
        <dbReference type="SAM" id="Phobius"/>
    </source>
</evidence>